<keyword evidence="3" id="KW-1185">Reference proteome</keyword>
<keyword evidence="1" id="KW-0812">Transmembrane</keyword>
<reference evidence="2 3" key="1">
    <citation type="submission" date="2014-04" db="EMBL/GenBank/DDBJ databases">
        <title>Evolutionary Origins and Diversification of the Mycorrhizal Mutualists.</title>
        <authorList>
            <consortium name="DOE Joint Genome Institute"/>
            <consortium name="Mycorrhizal Genomics Consortium"/>
            <person name="Kohler A."/>
            <person name="Kuo A."/>
            <person name="Nagy L.G."/>
            <person name="Floudas D."/>
            <person name="Copeland A."/>
            <person name="Barry K.W."/>
            <person name="Cichocki N."/>
            <person name="Veneault-Fourrey C."/>
            <person name="LaButti K."/>
            <person name="Lindquist E.A."/>
            <person name="Lipzen A."/>
            <person name="Lundell T."/>
            <person name="Morin E."/>
            <person name="Murat C."/>
            <person name="Riley R."/>
            <person name="Ohm R."/>
            <person name="Sun H."/>
            <person name="Tunlid A."/>
            <person name="Henrissat B."/>
            <person name="Grigoriev I.V."/>
            <person name="Hibbett D.S."/>
            <person name="Martin F."/>
        </authorList>
    </citation>
    <scope>NUCLEOTIDE SEQUENCE [LARGE SCALE GENOMIC DNA]</scope>
    <source>
        <strain evidence="2 3">FD-317 M1</strain>
    </source>
</reference>
<organism evidence="2 3">
    <name type="scientific">Collybiopsis luxurians FD-317 M1</name>
    <dbReference type="NCBI Taxonomy" id="944289"/>
    <lineage>
        <taxon>Eukaryota</taxon>
        <taxon>Fungi</taxon>
        <taxon>Dikarya</taxon>
        <taxon>Basidiomycota</taxon>
        <taxon>Agaricomycotina</taxon>
        <taxon>Agaricomycetes</taxon>
        <taxon>Agaricomycetidae</taxon>
        <taxon>Agaricales</taxon>
        <taxon>Marasmiineae</taxon>
        <taxon>Omphalotaceae</taxon>
        <taxon>Collybiopsis</taxon>
        <taxon>Collybiopsis luxurians</taxon>
    </lineage>
</organism>
<feature type="transmembrane region" description="Helical" evidence="1">
    <location>
        <begin position="300"/>
        <end position="320"/>
    </location>
</feature>
<gene>
    <name evidence="2" type="ORF">GYMLUDRAFT_248278</name>
</gene>
<feature type="transmembrane region" description="Helical" evidence="1">
    <location>
        <begin position="206"/>
        <end position="229"/>
    </location>
</feature>
<dbReference type="HOGENOM" id="CLU_010112_0_1_1"/>
<feature type="transmembrane region" description="Helical" evidence="1">
    <location>
        <begin position="353"/>
        <end position="375"/>
    </location>
</feature>
<evidence type="ECO:0000313" key="3">
    <source>
        <dbReference type="Proteomes" id="UP000053593"/>
    </source>
</evidence>
<dbReference type="OrthoDB" id="2924511at2759"/>
<protein>
    <submittedName>
        <fullName evidence="2">Uncharacterized protein</fullName>
    </submittedName>
</protein>
<sequence length="445" mass="49083">MDQGTYTLSSYNSMFFSALSANIYNVILAQGPDITQISNETNFQLCYPDLGCETSVDAEQDSPPNEGSLFKWDILHSSQCLQAYATDFLSNRNDVILVIGTNHTESNDTLWEGWNFQAYMTTQPGSTSYNWICSDPSEYNRCLADSSPGSVCPDPKSCSSTWKNINPSKWELTWVDSSPYFHLPVGSPQVNYCISQPAEPRCQLEFNLPLLALIIVFNIAKVMCMALAATKINDKPLVTVGDAIASFTDVPDPHTRCILCTTSFLALEWSSYARSRKPLRVSSPRGEQQSTYFLQIPYRFALPLMAYFIALHWLVSQSIFPVKINYWYHNEPTSVQFINNAANISTSCGYSPVAMILATIVGASLVLSALAIGFFKRIDGDMPIVYSCSIAISAACHPPVDGADPLKPMKWGVVLDMDSDGKQGAGHITFSSGEVLPPIPGCYYP</sequence>
<dbReference type="AlphaFoldDB" id="A0A0D0CL41"/>
<evidence type="ECO:0000256" key="1">
    <source>
        <dbReference type="SAM" id="Phobius"/>
    </source>
</evidence>
<dbReference type="PANTHER" id="PTHR35395">
    <property type="entry name" value="DUF6536 DOMAIN-CONTAINING PROTEIN"/>
    <property type="match status" value="1"/>
</dbReference>
<keyword evidence="1" id="KW-0472">Membrane</keyword>
<proteinExistence type="predicted"/>
<name>A0A0D0CL41_9AGAR</name>
<keyword evidence="1" id="KW-1133">Transmembrane helix</keyword>
<dbReference type="PANTHER" id="PTHR35395:SF1">
    <property type="entry name" value="DUF6536 DOMAIN-CONTAINING PROTEIN"/>
    <property type="match status" value="1"/>
</dbReference>
<evidence type="ECO:0000313" key="2">
    <source>
        <dbReference type="EMBL" id="KIK55868.1"/>
    </source>
</evidence>
<accession>A0A0D0CL41</accession>
<dbReference type="Proteomes" id="UP000053593">
    <property type="component" value="Unassembled WGS sequence"/>
</dbReference>
<dbReference type="EMBL" id="KN834802">
    <property type="protein sequence ID" value="KIK55868.1"/>
    <property type="molecule type" value="Genomic_DNA"/>
</dbReference>